<dbReference type="InterPro" id="IPR002477">
    <property type="entry name" value="Peptidoglycan-bd-like"/>
</dbReference>
<dbReference type="SUPFAM" id="SSF47162">
    <property type="entry name" value="Apolipoprotein"/>
    <property type="match status" value="1"/>
</dbReference>
<dbReference type="PANTHER" id="PTHR43628">
    <property type="entry name" value="ACTIVATOR OF C KINASE PROTEIN 1-RELATED"/>
    <property type="match status" value="1"/>
</dbReference>
<keyword evidence="1" id="KW-0175">Coiled coil</keyword>
<feature type="region of interest" description="Disordered" evidence="2">
    <location>
        <begin position="505"/>
        <end position="528"/>
    </location>
</feature>
<dbReference type="SUPFAM" id="SSF81901">
    <property type="entry name" value="HCP-like"/>
    <property type="match status" value="1"/>
</dbReference>
<evidence type="ECO:0000256" key="1">
    <source>
        <dbReference type="SAM" id="Coils"/>
    </source>
</evidence>
<feature type="compositionally biased region" description="Basic and acidic residues" evidence="2">
    <location>
        <begin position="509"/>
        <end position="526"/>
    </location>
</feature>
<protein>
    <submittedName>
        <fullName evidence="4">Localization factor PodJL</fullName>
    </submittedName>
</protein>
<name>A0ABV2EFM0_9CAUL</name>
<dbReference type="SMART" id="SM00671">
    <property type="entry name" value="SEL1"/>
    <property type="match status" value="4"/>
</dbReference>
<dbReference type="Pfam" id="PF08238">
    <property type="entry name" value="Sel1"/>
    <property type="match status" value="3"/>
</dbReference>
<evidence type="ECO:0000313" key="4">
    <source>
        <dbReference type="EMBL" id="MET3525834.1"/>
    </source>
</evidence>
<evidence type="ECO:0000313" key="5">
    <source>
        <dbReference type="Proteomes" id="UP001549110"/>
    </source>
</evidence>
<dbReference type="InterPro" id="IPR036365">
    <property type="entry name" value="PGBD-like_sf"/>
</dbReference>
<dbReference type="InterPro" id="IPR036366">
    <property type="entry name" value="PGBDSf"/>
</dbReference>
<dbReference type="RefSeq" id="WP_354297229.1">
    <property type="nucleotide sequence ID" value="NZ_JBEPLU010000001.1"/>
</dbReference>
<comment type="caution">
    <text evidence="4">The sequence shown here is derived from an EMBL/GenBank/DDBJ whole genome shotgun (WGS) entry which is preliminary data.</text>
</comment>
<feature type="domain" description="Peptidoglycan binding-like" evidence="3">
    <location>
        <begin position="825"/>
        <end position="879"/>
    </location>
</feature>
<feature type="region of interest" description="Disordered" evidence="2">
    <location>
        <begin position="804"/>
        <end position="824"/>
    </location>
</feature>
<dbReference type="Pfam" id="PF01471">
    <property type="entry name" value="PG_binding_1"/>
    <property type="match status" value="1"/>
</dbReference>
<feature type="region of interest" description="Disordered" evidence="2">
    <location>
        <begin position="40"/>
        <end position="62"/>
    </location>
</feature>
<gene>
    <name evidence="4" type="ORF">ABID41_000929</name>
</gene>
<feature type="region of interest" description="Disordered" evidence="2">
    <location>
        <begin position="350"/>
        <end position="372"/>
    </location>
</feature>
<dbReference type="SUPFAM" id="SSF47090">
    <property type="entry name" value="PGBD-like"/>
    <property type="match status" value="1"/>
</dbReference>
<proteinExistence type="predicted"/>
<sequence length="884" mass="93358">MTSGAPWSVKGIDPKAREVAKDLARRSGMTLGEWLNRMILEGDDPGDSQNDSGSGRNADEITQAVARVEGAVEQARAENSRLAERLGRVEAGGKSPEALRSLEAALNRVASHLSEGEGRTRESLRAMEARIEQLGGGAPDRAGLLDEIAERVEARLADAESRTSEALVNLGQAFADLDSRVGAAEVGSTPDVERRIESLSAALSQRVEDLRGEISEAVRRAEQVTEDAVERVGREVMTVADNLNRQVEAAERRSADAIEQVGGEVARIAEAMEGRFGRSESAHAEALERLGAEISRITDRLTERIGSSDRRAAAAIDEVGEQVSLLSERVLQSEERTARLLEEAREKVDRGLARSRERMDEQPAEAGDAPRLMQETADAPLDEIVGEELEEAPLALQAFAVPDPQDSDLPVEEVAEATRADEDDIEEPGEADEFAEAAQAQAFEAADFEAADDFDPLLVEPADETQATVAAAEIVEAAAEEVPQPQRQLSTREVIEQARAAARAASAEAKGHKGGKLEKLPKRDGKPLFPGLRKRAGGGGSSLHTALLVAGGAACLSLGAASYFVVDGEPRGATPDRVSDALDVLKRDRAGEITTGEADTAPAVARAAVALAPTTAAGSPIGSAKTPATPEDAAALADLYAQSLQAIEAGRPGGVDSLRRAANLGHSPAQFYMAKLYSEGAAGLKKDPVAARRWTERAAEGGNRAAMHNLAIALAEGQGGPTNAVTAAQWFRRAAELGLVDSQFNLGVLYEQGRGVSLNPAEAYKWYLIAARSRDKGALDNAARLRQALSPEARTVAERAARAFRPTEPNPSTTALAAPSGASPADISSAQQALSVLRYYQGPTDGVSSPALKMAIAAYQREAGLTATGALDPTTLSRLQVFTQ</sequence>
<feature type="coiled-coil region" evidence="1">
    <location>
        <begin position="200"/>
        <end position="260"/>
    </location>
</feature>
<keyword evidence="5" id="KW-1185">Reference proteome</keyword>
<accession>A0ABV2EFM0</accession>
<dbReference type="Proteomes" id="UP001549110">
    <property type="component" value="Unassembled WGS sequence"/>
</dbReference>
<dbReference type="InterPro" id="IPR011990">
    <property type="entry name" value="TPR-like_helical_dom_sf"/>
</dbReference>
<evidence type="ECO:0000256" key="2">
    <source>
        <dbReference type="SAM" id="MobiDB-lite"/>
    </source>
</evidence>
<organism evidence="4 5">
    <name type="scientific">Phenylobacterium koreense</name>
    <dbReference type="NCBI Taxonomy" id="266125"/>
    <lineage>
        <taxon>Bacteria</taxon>
        <taxon>Pseudomonadati</taxon>
        <taxon>Pseudomonadota</taxon>
        <taxon>Alphaproteobacteria</taxon>
        <taxon>Caulobacterales</taxon>
        <taxon>Caulobacteraceae</taxon>
        <taxon>Phenylobacterium</taxon>
    </lineage>
</organism>
<dbReference type="EMBL" id="JBEPLU010000001">
    <property type="protein sequence ID" value="MET3525834.1"/>
    <property type="molecule type" value="Genomic_DNA"/>
</dbReference>
<evidence type="ECO:0000259" key="3">
    <source>
        <dbReference type="Pfam" id="PF01471"/>
    </source>
</evidence>
<reference evidence="4 5" key="1">
    <citation type="submission" date="2024-06" db="EMBL/GenBank/DDBJ databases">
        <title>Genomic Encyclopedia of Type Strains, Phase IV (KMG-IV): sequencing the most valuable type-strain genomes for metagenomic binning, comparative biology and taxonomic classification.</title>
        <authorList>
            <person name="Goeker M."/>
        </authorList>
    </citation>
    <scope>NUCLEOTIDE SEQUENCE [LARGE SCALE GENOMIC DNA]</scope>
    <source>
        <strain evidence="4 5">DSM 17809</strain>
    </source>
</reference>
<dbReference type="Gene3D" id="1.10.101.10">
    <property type="entry name" value="PGBD-like superfamily/PGBD"/>
    <property type="match status" value="1"/>
</dbReference>
<feature type="compositionally biased region" description="Basic and acidic residues" evidence="2">
    <location>
        <begin position="350"/>
        <end position="361"/>
    </location>
</feature>
<dbReference type="InterPro" id="IPR006597">
    <property type="entry name" value="Sel1-like"/>
</dbReference>
<dbReference type="Gene3D" id="1.25.40.10">
    <property type="entry name" value="Tetratricopeptide repeat domain"/>
    <property type="match status" value="1"/>
</dbReference>
<dbReference type="PANTHER" id="PTHR43628:SF1">
    <property type="entry name" value="CHITIN SYNTHASE REGULATORY FACTOR 2-RELATED"/>
    <property type="match status" value="1"/>
</dbReference>
<dbReference type="InterPro" id="IPR052945">
    <property type="entry name" value="Mitotic_Regulator"/>
</dbReference>